<dbReference type="RefSeq" id="WP_138322496.1">
    <property type="nucleotide sequence ID" value="NZ_CP040515.1"/>
</dbReference>
<comment type="caution">
    <text evidence="1">The sequence shown here is derived from an EMBL/GenBank/DDBJ whole genome shotgun (WGS) entry which is preliminary data.</text>
</comment>
<sequence length="42" mass="4602">MKKKIIIGALALIAVLVVLEPQYAWTSDIYGQGEKVVELVNS</sequence>
<proteinExistence type="predicted"/>
<dbReference type="Proteomes" id="UP001216801">
    <property type="component" value="Unassembled WGS sequence"/>
</dbReference>
<evidence type="ECO:0000313" key="2">
    <source>
        <dbReference type="Proteomes" id="UP001216801"/>
    </source>
</evidence>
<organism evidence="1 2">
    <name type="scientific">Bacillus paranthracis</name>
    <dbReference type="NCBI Taxonomy" id="2026186"/>
    <lineage>
        <taxon>Bacteria</taxon>
        <taxon>Bacillati</taxon>
        <taxon>Bacillota</taxon>
        <taxon>Bacilli</taxon>
        <taxon>Bacillales</taxon>
        <taxon>Bacillaceae</taxon>
        <taxon>Bacillus</taxon>
        <taxon>Bacillus cereus group</taxon>
    </lineage>
</organism>
<dbReference type="EMBL" id="JARPRR010000010">
    <property type="protein sequence ID" value="MDG0953950.1"/>
    <property type="molecule type" value="Genomic_DNA"/>
</dbReference>
<protein>
    <submittedName>
        <fullName evidence="1">NprX family peptide pheromone</fullName>
    </submittedName>
</protein>
<reference evidence="1" key="1">
    <citation type="submission" date="2023-03" db="EMBL/GenBank/DDBJ databases">
        <title>Genetic diversity of Bacillus cereus sensu lato isolates from Slovenia.</title>
        <authorList>
            <person name="Abdelli M."/>
        </authorList>
    </citation>
    <scope>NUCLEOTIDE SEQUENCE</scope>
    <source>
        <strain evidence="1">SIBC39</strain>
    </source>
</reference>
<name>A0AAJ1KCW8_9BACI</name>
<evidence type="ECO:0000313" key="1">
    <source>
        <dbReference type="EMBL" id="MDG0953950.1"/>
    </source>
</evidence>
<accession>A0AAJ1KCW8</accession>
<dbReference type="NCBIfam" id="NF033801">
    <property type="entry name" value="NprX_fam"/>
    <property type="match status" value="1"/>
</dbReference>
<dbReference type="AlphaFoldDB" id="A0AAJ1KCW8"/>
<gene>
    <name evidence="1" type="ORF">P6U19_15255</name>
</gene>